<evidence type="ECO:0000256" key="3">
    <source>
        <dbReference type="ARBA" id="ARBA00022741"/>
    </source>
</evidence>
<proteinExistence type="inferred from homology"/>
<evidence type="ECO:0000313" key="9">
    <source>
        <dbReference type="Proteomes" id="UP000593890"/>
    </source>
</evidence>
<comment type="catalytic activity">
    <reaction evidence="6">
        <text>D-tagatofuranose 6-phosphate + ATP = D-tagatofuranose 1,6-bisphosphate + ADP + H(+)</text>
        <dbReference type="Rhea" id="RHEA:12420"/>
        <dbReference type="ChEBI" id="CHEBI:15378"/>
        <dbReference type="ChEBI" id="CHEBI:30616"/>
        <dbReference type="ChEBI" id="CHEBI:58694"/>
        <dbReference type="ChEBI" id="CHEBI:58695"/>
        <dbReference type="ChEBI" id="CHEBI:456216"/>
        <dbReference type="EC" id="2.7.1.144"/>
    </reaction>
</comment>
<dbReference type="EC" id="2.7.1.144" evidence="6"/>
<dbReference type="Proteomes" id="UP000593890">
    <property type="component" value="Chromosome"/>
</dbReference>
<name>A0A7I8D2R7_9FIRM</name>
<evidence type="ECO:0000256" key="4">
    <source>
        <dbReference type="ARBA" id="ARBA00022777"/>
    </source>
</evidence>
<dbReference type="KEGG" id="sman:C12CBH8_01520"/>
<feature type="domain" description="Carbohydrate kinase PfkB" evidence="7">
    <location>
        <begin position="18"/>
        <end position="295"/>
    </location>
</feature>
<keyword evidence="5 6" id="KW-0067">ATP-binding</keyword>
<comment type="similarity">
    <text evidence="1">Belongs to the carbohydrate kinase pfkB family.</text>
</comment>
<comment type="pathway">
    <text evidence="6">Carbohydrate metabolism; D-tagatose 6-phosphate degradation; D-glyceraldehyde 3-phosphate and glycerone phosphate from D-tagatose 6-phosphate: step 1/2.</text>
</comment>
<keyword evidence="2 6" id="KW-0808">Transferase</keyword>
<keyword evidence="3 6" id="KW-0547">Nucleotide-binding</keyword>
<accession>A0A7I8D2R7</accession>
<dbReference type="CDD" id="cd01164">
    <property type="entry name" value="FruK_PfkB_like"/>
    <property type="match status" value="1"/>
</dbReference>
<dbReference type="PROSITE" id="PS00584">
    <property type="entry name" value="PFKB_KINASES_2"/>
    <property type="match status" value="1"/>
</dbReference>
<dbReference type="GO" id="GO:2001059">
    <property type="term" value="P:D-tagatose 6-phosphate catabolic process"/>
    <property type="evidence" value="ECO:0007669"/>
    <property type="project" value="UniProtKB-UniPathway"/>
</dbReference>
<dbReference type="PROSITE" id="PS00583">
    <property type="entry name" value="PFKB_KINASES_1"/>
    <property type="match status" value="1"/>
</dbReference>
<dbReference type="NCBIfam" id="TIGR03168">
    <property type="entry name" value="1-PFK"/>
    <property type="match status" value="1"/>
</dbReference>
<gene>
    <name evidence="8" type="primary">fruB</name>
    <name evidence="8" type="ORF">C12CBH8_01520</name>
</gene>
<reference evidence="9" key="1">
    <citation type="submission" date="2020-07" db="EMBL/GenBank/DDBJ databases">
        <title>Complete genome sequencing of Clostridia bacterium strain 12CBH8.</title>
        <authorList>
            <person name="Sakamoto M."/>
            <person name="Murakami T."/>
            <person name="Mori H."/>
        </authorList>
    </citation>
    <scope>NUCLEOTIDE SEQUENCE [LARGE SCALE GENOMIC DNA]</scope>
    <source>
        <strain evidence="9">12CBH8</strain>
    </source>
</reference>
<dbReference type="PIRSF" id="PIRSF000535">
    <property type="entry name" value="1PFK/6PFK/LacC"/>
    <property type="match status" value="1"/>
</dbReference>
<protein>
    <recommendedName>
        <fullName evidence="6">Tagatose-6-phosphate kinase</fullName>
        <ecNumber evidence="6">2.7.1.144</ecNumber>
    </recommendedName>
</protein>
<dbReference type="Gene3D" id="3.40.1190.20">
    <property type="match status" value="1"/>
</dbReference>
<keyword evidence="9" id="KW-1185">Reference proteome</keyword>
<dbReference type="AlphaFoldDB" id="A0A7I8D2R7"/>
<dbReference type="GO" id="GO:0005829">
    <property type="term" value="C:cytosol"/>
    <property type="evidence" value="ECO:0007669"/>
    <property type="project" value="TreeGrafter"/>
</dbReference>
<dbReference type="GO" id="GO:0005524">
    <property type="term" value="F:ATP binding"/>
    <property type="evidence" value="ECO:0007669"/>
    <property type="project" value="UniProtKB-KW"/>
</dbReference>
<dbReference type="GO" id="GO:0005988">
    <property type="term" value="P:lactose metabolic process"/>
    <property type="evidence" value="ECO:0007669"/>
    <property type="project" value="UniProtKB-KW"/>
</dbReference>
<sequence length="311" mass="33717">MLPKVLTVTLNPSIDVTLWLDQLDTDMVNRVKRETRQPGGKGINVSRVLTRSSIPTLATGIAGFDNLHAMTYVLGREGVKHRFVRTLGDIRENITLRVGKETIKVNREGLECSQDDLGKLMRILREEIHPGDFCVFGGSLPQGVGFEDVKALTQEAQSVEGIVAIDTDCLTLDQLSEIKPWLIKPNAGEFCRLVQAEPETPEEMLSYGKQVLDCGISVVLLSLGSEGMLGITKDQAILAKVPAVEAQSTVGAGDSSLAGFLAAHIRGLSFDECVRLAAAYGTASVTDQSAELAYPNRAAEYYGRITITQLQ</sequence>
<evidence type="ECO:0000256" key="1">
    <source>
        <dbReference type="ARBA" id="ARBA00005380"/>
    </source>
</evidence>
<evidence type="ECO:0000259" key="7">
    <source>
        <dbReference type="Pfam" id="PF00294"/>
    </source>
</evidence>
<dbReference type="PANTHER" id="PTHR46566:SF2">
    <property type="entry name" value="ATP-DEPENDENT 6-PHOSPHOFRUCTOKINASE ISOZYME 2"/>
    <property type="match status" value="1"/>
</dbReference>
<dbReference type="InterPro" id="IPR017583">
    <property type="entry name" value="Tagatose/fructose_Pkinase"/>
</dbReference>
<dbReference type="InterPro" id="IPR002173">
    <property type="entry name" value="Carboh/pur_kinase_PfkB_CS"/>
</dbReference>
<evidence type="ECO:0000256" key="6">
    <source>
        <dbReference type="PIRNR" id="PIRNR000535"/>
    </source>
</evidence>
<dbReference type="RefSeq" id="WP_215533360.1">
    <property type="nucleotide sequence ID" value="NZ_AP023321.1"/>
</dbReference>
<dbReference type="InterPro" id="IPR029056">
    <property type="entry name" value="Ribokinase-like"/>
</dbReference>
<evidence type="ECO:0000313" key="8">
    <source>
        <dbReference type="EMBL" id="BCI59513.1"/>
    </source>
</evidence>
<organism evidence="8 9">
    <name type="scientific">Solibaculum mannosilyticum</name>
    <dbReference type="NCBI Taxonomy" id="2780922"/>
    <lineage>
        <taxon>Bacteria</taxon>
        <taxon>Bacillati</taxon>
        <taxon>Bacillota</taxon>
        <taxon>Clostridia</taxon>
        <taxon>Eubacteriales</taxon>
        <taxon>Oscillospiraceae</taxon>
        <taxon>Solibaculum</taxon>
    </lineage>
</organism>
<dbReference type="PANTHER" id="PTHR46566">
    <property type="entry name" value="1-PHOSPHOFRUCTOKINASE-RELATED"/>
    <property type="match status" value="1"/>
</dbReference>
<dbReference type="GO" id="GO:0009024">
    <property type="term" value="F:tagatose-6-phosphate kinase activity"/>
    <property type="evidence" value="ECO:0007669"/>
    <property type="project" value="UniProtKB-EC"/>
</dbReference>
<dbReference type="UniPathway" id="UPA00704">
    <property type="reaction ID" value="UER00715"/>
</dbReference>
<keyword evidence="6" id="KW-0423">Lactose metabolism</keyword>
<dbReference type="EMBL" id="AP023321">
    <property type="protein sequence ID" value="BCI59513.1"/>
    <property type="molecule type" value="Genomic_DNA"/>
</dbReference>
<evidence type="ECO:0000256" key="2">
    <source>
        <dbReference type="ARBA" id="ARBA00022679"/>
    </source>
</evidence>
<dbReference type="SUPFAM" id="SSF53613">
    <property type="entry name" value="Ribokinase-like"/>
    <property type="match status" value="1"/>
</dbReference>
<dbReference type="Pfam" id="PF00294">
    <property type="entry name" value="PfkB"/>
    <property type="match status" value="1"/>
</dbReference>
<dbReference type="GO" id="GO:0008443">
    <property type="term" value="F:phosphofructokinase activity"/>
    <property type="evidence" value="ECO:0007669"/>
    <property type="project" value="TreeGrafter"/>
</dbReference>
<dbReference type="InterPro" id="IPR011611">
    <property type="entry name" value="PfkB_dom"/>
</dbReference>
<evidence type="ECO:0000256" key="5">
    <source>
        <dbReference type="ARBA" id="ARBA00022840"/>
    </source>
</evidence>
<keyword evidence="4 8" id="KW-0418">Kinase</keyword>
<comment type="similarity">
    <text evidence="6">Belongs to the carbohydrate kinase PfkB family. LacC subfamily.</text>
</comment>